<dbReference type="Proteomes" id="UP001165121">
    <property type="component" value="Unassembled WGS sequence"/>
</dbReference>
<organism evidence="2 3">
    <name type="scientific">Phytophthora fragariaefolia</name>
    <dbReference type="NCBI Taxonomy" id="1490495"/>
    <lineage>
        <taxon>Eukaryota</taxon>
        <taxon>Sar</taxon>
        <taxon>Stramenopiles</taxon>
        <taxon>Oomycota</taxon>
        <taxon>Peronosporomycetes</taxon>
        <taxon>Peronosporales</taxon>
        <taxon>Peronosporaceae</taxon>
        <taxon>Phytophthora</taxon>
    </lineage>
</organism>
<feature type="domain" description="Tc1-like transposase DDE" evidence="1">
    <location>
        <begin position="59"/>
        <end position="118"/>
    </location>
</feature>
<accession>A0A9W6XKP7</accession>
<name>A0A9W6XKP7_9STRA</name>
<evidence type="ECO:0000313" key="2">
    <source>
        <dbReference type="EMBL" id="GMF40309.1"/>
    </source>
</evidence>
<gene>
    <name evidence="2" type="ORF">Pfra01_001232400</name>
</gene>
<comment type="caution">
    <text evidence="2">The sequence shown here is derived from an EMBL/GenBank/DDBJ whole genome shotgun (WGS) entry which is preliminary data.</text>
</comment>
<protein>
    <submittedName>
        <fullName evidence="2">Unnamed protein product</fullName>
    </submittedName>
</protein>
<dbReference type="EMBL" id="BSXT01001237">
    <property type="protein sequence ID" value="GMF40309.1"/>
    <property type="molecule type" value="Genomic_DNA"/>
</dbReference>
<proteinExistence type="predicted"/>
<sequence length="121" mass="14176">MGANYFSDKEKFNLDGTDGYKFYWRDLRRPPRRYLSRQKGGGSLMHLLPFAHRNYGTDFIFMQDNASIYASNETTTFFKDIGVTLLEWPARSPDLYPIENVWATLADNVYSHKKQYKSVES</sequence>
<keyword evidence="3" id="KW-1185">Reference proteome</keyword>
<dbReference type="InterPro" id="IPR038717">
    <property type="entry name" value="Tc1-like_DDE_dom"/>
</dbReference>
<evidence type="ECO:0000313" key="3">
    <source>
        <dbReference type="Proteomes" id="UP001165121"/>
    </source>
</evidence>
<dbReference type="AlphaFoldDB" id="A0A9W6XKP7"/>
<reference evidence="2" key="1">
    <citation type="submission" date="2023-04" db="EMBL/GenBank/DDBJ databases">
        <title>Phytophthora fragariaefolia NBRC 109709.</title>
        <authorList>
            <person name="Ichikawa N."/>
            <person name="Sato H."/>
            <person name="Tonouchi N."/>
        </authorList>
    </citation>
    <scope>NUCLEOTIDE SEQUENCE</scope>
    <source>
        <strain evidence="2">NBRC 109709</strain>
    </source>
</reference>
<dbReference type="Gene3D" id="3.30.420.10">
    <property type="entry name" value="Ribonuclease H-like superfamily/Ribonuclease H"/>
    <property type="match status" value="1"/>
</dbReference>
<dbReference type="InterPro" id="IPR036397">
    <property type="entry name" value="RNaseH_sf"/>
</dbReference>
<dbReference type="GO" id="GO:0003676">
    <property type="term" value="F:nucleic acid binding"/>
    <property type="evidence" value="ECO:0007669"/>
    <property type="project" value="InterPro"/>
</dbReference>
<evidence type="ECO:0000259" key="1">
    <source>
        <dbReference type="Pfam" id="PF13358"/>
    </source>
</evidence>
<dbReference type="Pfam" id="PF13358">
    <property type="entry name" value="DDE_3"/>
    <property type="match status" value="1"/>
</dbReference>
<dbReference type="OrthoDB" id="118472at2759"/>